<keyword evidence="3" id="KW-1185">Reference proteome</keyword>
<feature type="region of interest" description="Disordered" evidence="1">
    <location>
        <begin position="9"/>
        <end position="28"/>
    </location>
</feature>
<accession>A0A4Z2IWM2</accession>
<feature type="region of interest" description="Disordered" evidence="1">
    <location>
        <begin position="81"/>
        <end position="110"/>
    </location>
</feature>
<gene>
    <name evidence="2" type="ORF">EYF80_007396</name>
</gene>
<dbReference type="Proteomes" id="UP000314294">
    <property type="component" value="Unassembled WGS sequence"/>
</dbReference>
<organism evidence="2 3">
    <name type="scientific">Liparis tanakae</name>
    <name type="common">Tanaka's snailfish</name>
    <dbReference type="NCBI Taxonomy" id="230148"/>
    <lineage>
        <taxon>Eukaryota</taxon>
        <taxon>Metazoa</taxon>
        <taxon>Chordata</taxon>
        <taxon>Craniata</taxon>
        <taxon>Vertebrata</taxon>
        <taxon>Euteleostomi</taxon>
        <taxon>Actinopterygii</taxon>
        <taxon>Neopterygii</taxon>
        <taxon>Teleostei</taxon>
        <taxon>Neoteleostei</taxon>
        <taxon>Acanthomorphata</taxon>
        <taxon>Eupercaria</taxon>
        <taxon>Perciformes</taxon>
        <taxon>Cottioidei</taxon>
        <taxon>Cottales</taxon>
        <taxon>Liparidae</taxon>
        <taxon>Liparis</taxon>
    </lineage>
</organism>
<dbReference type="AlphaFoldDB" id="A0A4Z2IWM2"/>
<protein>
    <submittedName>
        <fullName evidence="2">Uncharacterized protein</fullName>
    </submittedName>
</protein>
<evidence type="ECO:0000256" key="1">
    <source>
        <dbReference type="SAM" id="MobiDB-lite"/>
    </source>
</evidence>
<evidence type="ECO:0000313" key="3">
    <source>
        <dbReference type="Proteomes" id="UP000314294"/>
    </source>
</evidence>
<proteinExistence type="predicted"/>
<dbReference type="EMBL" id="SRLO01000040">
    <property type="protein sequence ID" value="TNN82276.1"/>
    <property type="molecule type" value="Genomic_DNA"/>
</dbReference>
<sequence length="110" mass="11842">MVISILAAKSHDTGLPSDLQSPGPEDTGCPSLSLRLQPLLGIWGHRLPLCCPTGRISSNIRHPCAKSKYCRLDGSTHRRISNKSINKQALPKSPHGCTEHRAVDPRADGG</sequence>
<reference evidence="2 3" key="1">
    <citation type="submission" date="2019-03" db="EMBL/GenBank/DDBJ databases">
        <title>First draft genome of Liparis tanakae, snailfish: a comprehensive survey of snailfish specific genes.</title>
        <authorList>
            <person name="Kim W."/>
            <person name="Song I."/>
            <person name="Jeong J.-H."/>
            <person name="Kim D."/>
            <person name="Kim S."/>
            <person name="Ryu S."/>
            <person name="Song J.Y."/>
            <person name="Lee S.K."/>
        </authorList>
    </citation>
    <scope>NUCLEOTIDE SEQUENCE [LARGE SCALE GENOMIC DNA]</scope>
    <source>
        <tissue evidence="2">Muscle</tissue>
    </source>
</reference>
<feature type="compositionally biased region" description="Basic and acidic residues" evidence="1">
    <location>
        <begin position="97"/>
        <end position="110"/>
    </location>
</feature>
<comment type="caution">
    <text evidence="2">The sequence shown here is derived from an EMBL/GenBank/DDBJ whole genome shotgun (WGS) entry which is preliminary data.</text>
</comment>
<name>A0A4Z2IWM2_9TELE</name>
<evidence type="ECO:0000313" key="2">
    <source>
        <dbReference type="EMBL" id="TNN82276.1"/>
    </source>
</evidence>